<sequence length="112" mass="12619">MRDLCQKITSRRHLCPLHGGRNEGNNDGCFGRGKVRSAGGRVEERVEERVGKDSGRNGERDGFGVMMMLLAVNLDAIKCLRVLFDPIRGLMHQKILVMSRVIIWWLLIGSIT</sequence>
<comment type="caution">
    <text evidence="1">The sequence shown here is derived from an EMBL/GenBank/DDBJ whole genome shotgun (WGS) entry which is preliminary data.</text>
</comment>
<evidence type="ECO:0000313" key="1">
    <source>
        <dbReference type="EMBL" id="KAF7273994.1"/>
    </source>
</evidence>
<dbReference type="AlphaFoldDB" id="A0A834I6Q6"/>
<protein>
    <submittedName>
        <fullName evidence="1">Uncharacterized protein</fullName>
    </submittedName>
</protein>
<evidence type="ECO:0000313" key="2">
    <source>
        <dbReference type="Proteomes" id="UP000625711"/>
    </source>
</evidence>
<proteinExistence type="predicted"/>
<name>A0A834I6Q6_RHYFE</name>
<gene>
    <name evidence="1" type="ORF">GWI33_013321</name>
</gene>
<reference evidence="1" key="1">
    <citation type="submission" date="2020-08" db="EMBL/GenBank/DDBJ databases">
        <title>Genome sequencing and assembly of the red palm weevil Rhynchophorus ferrugineus.</title>
        <authorList>
            <person name="Dias G.B."/>
            <person name="Bergman C.M."/>
            <person name="Manee M."/>
        </authorList>
    </citation>
    <scope>NUCLEOTIDE SEQUENCE</scope>
    <source>
        <strain evidence="1">AA-2017</strain>
        <tissue evidence="1">Whole larva</tissue>
    </source>
</reference>
<accession>A0A834I6Q6</accession>
<keyword evidence="2" id="KW-1185">Reference proteome</keyword>
<dbReference type="EMBL" id="JAACXV010013180">
    <property type="protein sequence ID" value="KAF7273994.1"/>
    <property type="molecule type" value="Genomic_DNA"/>
</dbReference>
<organism evidence="1 2">
    <name type="scientific">Rhynchophorus ferrugineus</name>
    <name type="common">Red palm weevil</name>
    <name type="synonym">Curculio ferrugineus</name>
    <dbReference type="NCBI Taxonomy" id="354439"/>
    <lineage>
        <taxon>Eukaryota</taxon>
        <taxon>Metazoa</taxon>
        <taxon>Ecdysozoa</taxon>
        <taxon>Arthropoda</taxon>
        <taxon>Hexapoda</taxon>
        <taxon>Insecta</taxon>
        <taxon>Pterygota</taxon>
        <taxon>Neoptera</taxon>
        <taxon>Endopterygota</taxon>
        <taxon>Coleoptera</taxon>
        <taxon>Polyphaga</taxon>
        <taxon>Cucujiformia</taxon>
        <taxon>Curculionidae</taxon>
        <taxon>Dryophthorinae</taxon>
        <taxon>Rhynchophorus</taxon>
    </lineage>
</organism>
<dbReference type="Proteomes" id="UP000625711">
    <property type="component" value="Unassembled WGS sequence"/>
</dbReference>